<dbReference type="InterPro" id="IPR029058">
    <property type="entry name" value="AB_hydrolase_fold"/>
</dbReference>
<dbReference type="SUPFAM" id="SSF53474">
    <property type="entry name" value="alpha/beta-Hydrolases"/>
    <property type="match status" value="1"/>
</dbReference>
<feature type="chain" id="PRO_5039633648" evidence="4">
    <location>
        <begin position="20"/>
        <end position="540"/>
    </location>
</feature>
<keyword evidence="2 4" id="KW-0732">Signal</keyword>
<evidence type="ECO:0000313" key="8">
    <source>
        <dbReference type="Proteomes" id="UP000254425"/>
    </source>
</evidence>
<feature type="domain" description="Peptidase S33 tripeptidyl aminopeptidase-like C-terminal" evidence="6">
    <location>
        <begin position="435"/>
        <end position="539"/>
    </location>
</feature>
<organism evidence="7 8">
    <name type="scientific">Streptomyces armeniacus</name>
    <dbReference type="NCBI Taxonomy" id="83291"/>
    <lineage>
        <taxon>Bacteria</taxon>
        <taxon>Bacillati</taxon>
        <taxon>Actinomycetota</taxon>
        <taxon>Actinomycetes</taxon>
        <taxon>Kitasatosporales</taxon>
        <taxon>Streptomycetaceae</taxon>
        <taxon>Streptomyces</taxon>
    </lineage>
</organism>
<evidence type="ECO:0000259" key="6">
    <source>
        <dbReference type="Pfam" id="PF08386"/>
    </source>
</evidence>
<dbReference type="Proteomes" id="UP000254425">
    <property type="component" value="Chromosome"/>
</dbReference>
<keyword evidence="3 7" id="KW-0378">Hydrolase</keyword>
<evidence type="ECO:0000256" key="1">
    <source>
        <dbReference type="ARBA" id="ARBA00010088"/>
    </source>
</evidence>
<dbReference type="PANTHER" id="PTHR43248">
    <property type="entry name" value="2-SUCCINYL-6-HYDROXY-2,4-CYCLOHEXADIENE-1-CARBOXYLATE SYNTHASE"/>
    <property type="match status" value="1"/>
</dbReference>
<proteinExistence type="inferred from homology"/>
<dbReference type="InterPro" id="IPR013595">
    <property type="entry name" value="Pept_S33_TAP-like_C"/>
</dbReference>
<dbReference type="EMBL" id="CP031320">
    <property type="protein sequence ID" value="AXK31551.1"/>
    <property type="molecule type" value="Genomic_DNA"/>
</dbReference>
<accession>A0A345XIT5</accession>
<evidence type="ECO:0000256" key="3">
    <source>
        <dbReference type="ARBA" id="ARBA00022801"/>
    </source>
</evidence>
<dbReference type="PROSITE" id="PS51257">
    <property type="entry name" value="PROKAR_LIPOPROTEIN"/>
    <property type="match status" value="1"/>
</dbReference>
<dbReference type="RefSeq" id="WP_208875146.1">
    <property type="nucleotide sequence ID" value="NZ_CP031320.1"/>
</dbReference>
<dbReference type="InterPro" id="IPR051601">
    <property type="entry name" value="Serine_prot/Carboxylest_S33"/>
</dbReference>
<feature type="signal peptide" evidence="4">
    <location>
        <begin position="1"/>
        <end position="19"/>
    </location>
</feature>
<reference evidence="7 8" key="1">
    <citation type="submission" date="2018-07" db="EMBL/GenBank/DDBJ databases">
        <title>Draft genome of the type strain Streptomyces armeniacus ATCC 15676.</title>
        <authorList>
            <person name="Labana P."/>
            <person name="Gosse J.T."/>
            <person name="Boddy C.N."/>
        </authorList>
    </citation>
    <scope>NUCLEOTIDE SEQUENCE [LARGE SCALE GENOMIC DNA]</scope>
    <source>
        <strain evidence="7 8">ATCC 15676</strain>
    </source>
</reference>
<comment type="similarity">
    <text evidence="1">Belongs to the peptidase S33 family.</text>
</comment>
<gene>
    <name evidence="7" type="ORF">DVA86_01710</name>
</gene>
<dbReference type="Gene3D" id="3.40.50.1820">
    <property type="entry name" value="alpha/beta hydrolase"/>
    <property type="match status" value="1"/>
</dbReference>
<evidence type="ECO:0000313" key="7">
    <source>
        <dbReference type="EMBL" id="AXK31551.1"/>
    </source>
</evidence>
<dbReference type="Pfam" id="PF00561">
    <property type="entry name" value="Abhydrolase_1"/>
    <property type="match status" value="1"/>
</dbReference>
<feature type="domain" description="AB hydrolase-1" evidence="5">
    <location>
        <begin position="131"/>
        <end position="309"/>
    </location>
</feature>
<dbReference type="AlphaFoldDB" id="A0A345XIT5"/>
<dbReference type="GO" id="GO:0016787">
    <property type="term" value="F:hydrolase activity"/>
    <property type="evidence" value="ECO:0007669"/>
    <property type="project" value="UniProtKB-KW"/>
</dbReference>
<evidence type="ECO:0000259" key="5">
    <source>
        <dbReference type="Pfam" id="PF00561"/>
    </source>
</evidence>
<evidence type="ECO:0000256" key="4">
    <source>
        <dbReference type="SAM" id="SignalP"/>
    </source>
</evidence>
<keyword evidence="8" id="KW-1185">Reference proteome</keyword>
<dbReference type="InterPro" id="IPR000073">
    <property type="entry name" value="AB_hydrolase_1"/>
</dbReference>
<name>A0A345XIT5_9ACTN</name>
<dbReference type="PANTHER" id="PTHR43248:SF29">
    <property type="entry name" value="TRIPEPTIDYL AMINOPEPTIDASE"/>
    <property type="match status" value="1"/>
</dbReference>
<dbReference type="KEGG" id="sarm:DVA86_01710"/>
<protein>
    <submittedName>
        <fullName evidence="7">Alpha/beta hydrolase</fullName>
    </submittedName>
</protein>
<sequence>MLRPAAVRTSALTCAALLAATAALTGCGGSGGDGGGEPLDPAGDEAPAVRSTARLPAEFTGQRLDWAPCKGRAGTEGAAPPPLPDGTPWECATLKAPLDYAEPRGGTIDLAMVRAAAVRRGSGGGPRAGSLLFNFGGPGGSGVTALPAFGTGYDKLRARYDLVSFDPRGVGRSAGVTCLDDRSLDAYFAADWTPDTKAEERRLLSRQQRFADGCERHSGRVLPHIGTLDAARDMDLMRHVLGDRKLHYFGFSYGTELGAVYAHLFPRRVGRAVFDAVVDPAKSPEESALGQVKGFQLALGNYLADCAEKGADCPLGTDPDRAERGIAALLRRLDAKPLPAGGGRKLTESLAASGIAQALYSPDLWDHLSGGLKEAERDGTGRTLLMLADAMNGRDAGGRYDTLQASLLAIGCADERQRYGPDDVRTALPRFRDASPVFGPTSAWALSACDGWPVDGRWNSPDVSAEGAAPVLLVGTTGDPATPYGGTRRMKDRLGAGVGVELTYRGEGHGAYESGDRCVRGTVDAYLLRGKVPEDGKSCG</sequence>
<dbReference type="Pfam" id="PF08386">
    <property type="entry name" value="Abhydrolase_4"/>
    <property type="match status" value="1"/>
</dbReference>
<evidence type="ECO:0000256" key="2">
    <source>
        <dbReference type="ARBA" id="ARBA00022729"/>
    </source>
</evidence>